<feature type="domain" description="AraC-type arabinose-binding/dimerisation" evidence="2">
    <location>
        <begin position="37"/>
        <end position="153"/>
    </location>
</feature>
<evidence type="ECO:0000313" key="3">
    <source>
        <dbReference type="EMBL" id="SVC99460.1"/>
    </source>
</evidence>
<evidence type="ECO:0000259" key="2">
    <source>
        <dbReference type="Pfam" id="PF02311"/>
    </source>
</evidence>
<organism evidence="3">
    <name type="scientific">marine metagenome</name>
    <dbReference type="NCBI Taxonomy" id="408172"/>
    <lineage>
        <taxon>unclassified sequences</taxon>
        <taxon>metagenomes</taxon>
        <taxon>ecological metagenomes</taxon>
    </lineage>
</organism>
<proteinExistence type="predicted"/>
<dbReference type="InterPro" id="IPR014710">
    <property type="entry name" value="RmlC-like_jellyroll"/>
</dbReference>
<reference evidence="3" key="1">
    <citation type="submission" date="2018-05" db="EMBL/GenBank/DDBJ databases">
        <authorList>
            <person name="Lanie J.A."/>
            <person name="Ng W.-L."/>
            <person name="Kazmierczak K.M."/>
            <person name="Andrzejewski T.M."/>
            <person name="Davidsen T.M."/>
            <person name="Wayne K.J."/>
            <person name="Tettelin H."/>
            <person name="Glass J.I."/>
            <person name="Rusch D."/>
            <person name="Podicherti R."/>
            <person name="Tsui H.-C.T."/>
            <person name="Winkler M.E."/>
        </authorList>
    </citation>
    <scope>NUCLEOTIDE SEQUENCE</scope>
</reference>
<dbReference type="SUPFAM" id="SSF51215">
    <property type="entry name" value="Regulatory protein AraC"/>
    <property type="match status" value="1"/>
</dbReference>
<dbReference type="EMBL" id="UINC01123169">
    <property type="protein sequence ID" value="SVC99460.1"/>
    <property type="molecule type" value="Genomic_DNA"/>
</dbReference>
<gene>
    <name evidence="3" type="ORF">METZ01_LOCUS352314</name>
</gene>
<accession>A0A382RPV1</accession>
<dbReference type="AlphaFoldDB" id="A0A382RPV1"/>
<keyword evidence="1" id="KW-0238">DNA-binding</keyword>
<protein>
    <recommendedName>
        <fullName evidence="2">AraC-type arabinose-binding/dimerisation domain-containing protein</fullName>
    </recommendedName>
</protein>
<dbReference type="Pfam" id="PF02311">
    <property type="entry name" value="AraC_binding"/>
    <property type="match status" value="1"/>
</dbReference>
<evidence type="ECO:0000256" key="1">
    <source>
        <dbReference type="ARBA" id="ARBA00023125"/>
    </source>
</evidence>
<sequence>MTHSSPKPDTVGIRAHLSGAKVGLPLAKRVSAIFSHTASRVTWHSHKQFELLFVLDGSTVYEFQGCDPIELAGGHFMVVPPGMMHRGEQDLRMPTTLIGIVLAFDARGVTRNTPFTVRELGWLRRHFKANSLTVHPLGQDLRRIIVQLDKRLSGKKQDNDELSIAEMRLHVCSAISGAARQLSAVDSQDSQFVVNAAIDYMRNHLNEPFSVGKLVNHIGYGRSRLFE</sequence>
<dbReference type="Gene3D" id="2.60.120.10">
    <property type="entry name" value="Jelly Rolls"/>
    <property type="match status" value="1"/>
</dbReference>
<dbReference type="GO" id="GO:0006355">
    <property type="term" value="P:regulation of DNA-templated transcription"/>
    <property type="evidence" value="ECO:0007669"/>
    <property type="project" value="InterPro"/>
</dbReference>
<feature type="non-terminal residue" evidence="3">
    <location>
        <position position="227"/>
    </location>
</feature>
<name>A0A382RPV1_9ZZZZ</name>
<dbReference type="InterPro" id="IPR037923">
    <property type="entry name" value="HTH-like"/>
</dbReference>
<dbReference type="InterPro" id="IPR003313">
    <property type="entry name" value="AraC-bd"/>
</dbReference>
<dbReference type="GO" id="GO:0003677">
    <property type="term" value="F:DNA binding"/>
    <property type="evidence" value="ECO:0007669"/>
    <property type="project" value="UniProtKB-KW"/>
</dbReference>